<name>A0A1U7WR56_NICSY</name>
<feature type="compositionally biased region" description="Low complexity" evidence="1">
    <location>
        <begin position="77"/>
        <end position="86"/>
    </location>
</feature>
<dbReference type="OrthoDB" id="1751762at2759"/>
<keyword evidence="2" id="KW-1185">Reference proteome</keyword>
<evidence type="ECO:0000313" key="2">
    <source>
        <dbReference type="Proteomes" id="UP000189701"/>
    </source>
</evidence>
<protein>
    <submittedName>
        <fullName evidence="3">Uncharacterized protein LOC104228935</fullName>
    </submittedName>
</protein>
<organism evidence="2 3">
    <name type="scientific">Nicotiana sylvestris</name>
    <name type="common">Wood tobacco</name>
    <name type="synonym">South American tobacco</name>
    <dbReference type="NCBI Taxonomy" id="4096"/>
    <lineage>
        <taxon>Eukaryota</taxon>
        <taxon>Viridiplantae</taxon>
        <taxon>Streptophyta</taxon>
        <taxon>Embryophyta</taxon>
        <taxon>Tracheophyta</taxon>
        <taxon>Spermatophyta</taxon>
        <taxon>Magnoliopsida</taxon>
        <taxon>eudicotyledons</taxon>
        <taxon>Gunneridae</taxon>
        <taxon>Pentapetalae</taxon>
        <taxon>asterids</taxon>
        <taxon>lamiids</taxon>
        <taxon>Solanales</taxon>
        <taxon>Solanaceae</taxon>
        <taxon>Nicotianoideae</taxon>
        <taxon>Nicotianeae</taxon>
        <taxon>Nicotiana</taxon>
    </lineage>
</organism>
<proteinExistence type="predicted"/>
<reference evidence="3" key="2">
    <citation type="submission" date="2025-08" db="UniProtKB">
        <authorList>
            <consortium name="RefSeq"/>
        </authorList>
    </citation>
    <scope>IDENTIFICATION</scope>
    <source>
        <tissue evidence="3">Leaf</tissue>
    </source>
</reference>
<dbReference type="Proteomes" id="UP000189701">
    <property type="component" value="Unplaced"/>
</dbReference>
<sequence length="92" mass="10860">MNEDVAGDSTSSERLIRAKKLSANKQRDMGIKDRTLKLKEFKQENKILLTNLDSIDDPNIREFIRQEQKRIMDKRSQQFQQPQPQQSYASYT</sequence>
<accession>A0A1U7WR56</accession>
<evidence type="ECO:0000256" key="1">
    <source>
        <dbReference type="SAM" id="MobiDB-lite"/>
    </source>
</evidence>
<evidence type="ECO:0000313" key="3">
    <source>
        <dbReference type="RefSeq" id="XP_009779791.1"/>
    </source>
</evidence>
<dbReference type="STRING" id="4096.A0A1U7WR56"/>
<gene>
    <name evidence="3" type="primary">LOC104228935</name>
</gene>
<reference evidence="2" key="1">
    <citation type="journal article" date="2013" name="Genome Biol.">
        <title>Reference genomes and transcriptomes of Nicotiana sylvestris and Nicotiana tomentosiformis.</title>
        <authorList>
            <person name="Sierro N."/>
            <person name="Battey J.N."/>
            <person name="Ouadi S."/>
            <person name="Bovet L."/>
            <person name="Goepfert S."/>
            <person name="Bakaher N."/>
            <person name="Peitsch M.C."/>
            <person name="Ivanov N.V."/>
        </authorList>
    </citation>
    <scope>NUCLEOTIDE SEQUENCE [LARGE SCALE GENOMIC DNA]</scope>
</reference>
<feature type="region of interest" description="Disordered" evidence="1">
    <location>
        <begin position="71"/>
        <end position="92"/>
    </location>
</feature>
<dbReference type="AlphaFoldDB" id="A0A1U7WR56"/>
<dbReference type="RefSeq" id="XP_009779791.1">
    <property type="nucleotide sequence ID" value="XM_009781489.1"/>
</dbReference>